<name>A0A7E4VCM5_PANRE</name>
<keyword evidence="2" id="KW-1185">Reference proteome</keyword>
<evidence type="ECO:0000313" key="3">
    <source>
        <dbReference type="WBParaSite" id="Pan_g19383.t1"/>
    </source>
</evidence>
<sequence length="77" mass="8239">MLKVFLCLLALMGIVFMVPVNDSYIGKPLGYGGFDGGGFKESGSTLQEQVFNILNQNNGTIPGRLNGSKVGNEKTKN</sequence>
<dbReference type="Proteomes" id="UP000492821">
    <property type="component" value="Unassembled WGS sequence"/>
</dbReference>
<dbReference type="WBParaSite" id="Pan_g19383.t1">
    <property type="protein sequence ID" value="Pan_g19383.t1"/>
    <property type="gene ID" value="Pan_g19383"/>
</dbReference>
<accession>A0A7E4VCM5</accession>
<feature type="chain" id="PRO_5028887216" evidence="1">
    <location>
        <begin position="18"/>
        <end position="77"/>
    </location>
</feature>
<reference evidence="2" key="1">
    <citation type="journal article" date="2013" name="Genetics">
        <title>The draft genome and transcriptome of Panagrellus redivivus are shaped by the harsh demands of a free-living lifestyle.</title>
        <authorList>
            <person name="Srinivasan J."/>
            <person name="Dillman A.R."/>
            <person name="Macchietto M.G."/>
            <person name="Heikkinen L."/>
            <person name="Lakso M."/>
            <person name="Fracchia K.M."/>
            <person name="Antoshechkin I."/>
            <person name="Mortazavi A."/>
            <person name="Wong G."/>
            <person name="Sternberg P.W."/>
        </authorList>
    </citation>
    <scope>NUCLEOTIDE SEQUENCE [LARGE SCALE GENOMIC DNA]</scope>
    <source>
        <strain evidence="2">MT8872</strain>
    </source>
</reference>
<dbReference type="AlphaFoldDB" id="A0A7E4VCM5"/>
<reference evidence="3" key="2">
    <citation type="submission" date="2020-10" db="UniProtKB">
        <authorList>
            <consortium name="WormBaseParasite"/>
        </authorList>
    </citation>
    <scope>IDENTIFICATION</scope>
</reference>
<organism evidence="2 3">
    <name type="scientific">Panagrellus redivivus</name>
    <name type="common">Microworm</name>
    <dbReference type="NCBI Taxonomy" id="6233"/>
    <lineage>
        <taxon>Eukaryota</taxon>
        <taxon>Metazoa</taxon>
        <taxon>Ecdysozoa</taxon>
        <taxon>Nematoda</taxon>
        <taxon>Chromadorea</taxon>
        <taxon>Rhabditida</taxon>
        <taxon>Tylenchina</taxon>
        <taxon>Panagrolaimomorpha</taxon>
        <taxon>Panagrolaimoidea</taxon>
        <taxon>Panagrolaimidae</taxon>
        <taxon>Panagrellus</taxon>
    </lineage>
</organism>
<feature type="signal peptide" evidence="1">
    <location>
        <begin position="1"/>
        <end position="17"/>
    </location>
</feature>
<proteinExistence type="predicted"/>
<protein>
    <submittedName>
        <fullName evidence="3">Uncharacterized protein</fullName>
    </submittedName>
</protein>
<evidence type="ECO:0000313" key="2">
    <source>
        <dbReference type="Proteomes" id="UP000492821"/>
    </source>
</evidence>
<evidence type="ECO:0000256" key="1">
    <source>
        <dbReference type="SAM" id="SignalP"/>
    </source>
</evidence>
<keyword evidence="1" id="KW-0732">Signal</keyword>